<dbReference type="FunFam" id="3.10.20.740:FF:000001">
    <property type="entry name" value="NADH-quinone oxidoreductase subunit G"/>
    <property type="match status" value="1"/>
</dbReference>
<keyword evidence="4 13" id="KW-0001">2Fe-2S</keyword>
<dbReference type="InterPro" id="IPR009010">
    <property type="entry name" value="Asp_de-COase-like_dom_sf"/>
</dbReference>
<dbReference type="AlphaFoldDB" id="A0AA95H367"/>
<dbReference type="PROSITE" id="PS51085">
    <property type="entry name" value="2FE2S_FER_2"/>
    <property type="match status" value="1"/>
</dbReference>
<dbReference type="PROSITE" id="PS51839">
    <property type="entry name" value="4FE4S_HC3"/>
    <property type="match status" value="1"/>
</dbReference>
<dbReference type="EMBL" id="CP124755">
    <property type="protein sequence ID" value="WGZ90066.1"/>
    <property type="molecule type" value="Genomic_DNA"/>
</dbReference>
<keyword evidence="3 13" id="KW-0004">4Fe-4S</keyword>
<dbReference type="GO" id="GO:0008137">
    <property type="term" value="F:NADH dehydrogenase (ubiquinone) activity"/>
    <property type="evidence" value="ECO:0007669"/>
    <property type="project" value="UniProtKB-UniRule"/>
</dbReference>
<keyword evidence="7 13" id="KW-1278">Translocase</keyword>
<dbReference type="InterPro" id="IPR006963">
    <property type="entry name" value="Mopterin_OxRdtase_4Fe-4S_dom"/>
</dbReference>
<evidence type="ECO:0000256" key="5">
    <source>
        <dbReference type="ARBA" id="ARBA00022719"/>
    </source>
</evidence>
<dbReference type="SUPFAM" id="SSF53706">
    <property type="entry name" value="Formate dehydrogenase/DMSO reductase, domains 1-3"/>
    <property type="match status" value="1"/>
</dbReference>
<evidence type="ECO:0000256" key="6">
    <source>
        <dbReference type="ARBA" id="ARBA00022723"/>
    </source>
</evidence>
<dbReference type="Gene3D" id="2.40.40.20">
    <property type="match status" value="1"/>
</dbReference>
<dbReference type="FunFam" id="3.30.70.20:FF:000002">
    <property type="entry name" value="NADH-ubiquinone oxidoreductase 75 kDa subunit"/>
    <property type="match status" value="1"/>
</dbReference>
<dbReference type="InterPro" id="IPR054351">
    <property type="entry name" value="NADH_UbQ_OxRdtase_ferredoxin"/>
</dbReference>
<dbReference type="Pfam" id="PF13510">
    <property type="entry name" value="Fer2_4"/>
    <property type="match status" value="1"/>
</dbReference>
<feature type="domain" description="4Fe-4S Mo/W bis-MGD-type" evidence="15">
    <location>
        <begin position="219"/>
        <end position="275"/>
    </location>
</feature>
<dbReference type="GO" id="GO:0046872">
    <property type="term" value="F:metal ion binding"/>
    <property type="evidence" value="ECO:0007669"/>
    <property type="project" value="UniProtKB-UniRule"/>
</dbReference>
<dbReference type="Proteomes" id="UP001300672">
    <property type="component" value="Chromosome"/>
</dbReference>
<dbReference type="Gene3D" id="3.30.200.210">
    <property type="match status" value="1"/>
</dbReference>
<dbReference type="GO" id="GO:0048038">
    <property type="term" value="F:quinone binding"/>
    <property type="evidence" value="ECO:0007669"/>
    <property type="project" value="UniProtKB-UniRule"/>
</dbReference>
<dbReference type="GO" id="GO:0043546">
    <property type="term" value="F:molybdopterin cofactor binding"/>
    <property type="evidence" value="ECO:0007669"/>
    <property type="project" value="InterPro"/>
</dbReference>
<dbReference type="InterPro" id="IPR036010">
    <property type="entry name" value="2Fe-2S_ferredoxin-like_sf"/>
</dbReference>
<dbReference type="GO" id="GO:1990204">
    <property type="term" value="C:oxidoreductase complex"/>
    <property type="evidence" value="ECO:0007669"/>
    <property type="project" value="UniProtKB-ARBA"/>
</dbReference>
<evidence type="ECO:0000256" key="3">
    <source>
        <dbReference type="ARBA" id="ARBA00022485"/>
    </source>
</evidence>
<dbReference type="Pfam" id="PF10588">
    <property type="entry name" value="NADH-G_4Fe-4S_3"/>
    <property type="match status" value="1"/>
</dbReference>
<dbReference type="Gene3D" id="3.10.20.740">
    <property type="match status" value="1"/>
</dbReference>
<dbReference type="InterPro" id="IPR001041">
    <property type="entry name" value="2Fe-2S_ferredoxin-type"/>
</dbReference>
<keyword evidence="6 13" id="KW-0479">Metal-binding</keyword>
<dbReference type="PANTHER" id="PTHR43105:SF13">
    <property type="entry name" value="NADH-UBIQUINONE OXIDOREDUCTASE 75 KDA SUBUNIT, MITOCHONDRIAL"/>
    <property type="match status" value="1"/>
</dbReference>
<evidence type="ECO:0000313" key="17">
    <source>
        <dbReference type="EMBL" id="WGZ90066.1"/>
    </source>
</evidence>
<comment type="cofactor">
    <cofactor evidence="13">
        <name>[2Fe-2S] cluster</name>
        <dbReference type="ChEBI" id="CHEBI:190135"/>
    </cofactor>
    <text evidence="13">Binds 1 [2Fe-2S] cluster per subunit.</text>
</comment>
<protein>
    <recommendedName>
        <fullName evidence="13">NADH-quinone oxidoreductase</fullName>
        <ecNumber evidence="13">7.1.1.-</ecNumber>
    </recommendedName>
</protein>
<evidence type="ECO:0000256" key="13">
    <source>
        <dbReference type="RuleBase" id="RU003525"/>
    </source>
</evidence>
<evidence type="ECO:0000256" key="9">
    <source>
        <dbReference type="ARBA" id="ARBA00023014"/>
    </source>
</evidence>
<evidence type="ECO:0000256" key="10">
    <source>
        <dbReference type="ARBA" id="ARBA00023027"/>
    </source>
</evidence>
<comment type="function">
    <text evidence="13">NDH-1 shuttles electrons from NADH, via FMN and iron-sulfur (Fe-S) centers, to quinones in the respiratory chain. Couples the redox reaction to proton translocation (for every two electrons transferred, four hydrogen ions are translocated across the cytoplasmic membrane), and thus conserves the redox energy in a proton gradient.</text>
</comment>
<dbReference type="PROSITE" id="PS51669">
    <property type="entry name" value="4FE4S_MOW_BIS_MGD"/>
    <property type="match status" value="1"/>
</dbReference>
<feature type="domain" description="2Fe-2S ferredoxin-type" evidence="14">
    <location>
        <begin position="4"/>
        <end position="82"/>
    </location>
</feature>
<reference evidence="17" key="2">
    <citation type="submission" date="2023-04" db="EMBL/GenBank/DDBJ databases">
        <authorList>
            <person name="Beletskiy A.V."/>
            <person name="Mardanov A.V."/>
            <person name="Ravin N.V."/>
        </authorList>
    </citation>
    <scope>NUCLEOTIDE SEQUENCE</scope>
    <source>
        <strain evidence="17">GKL-01</strain>
    </source>
</reference>
<dbReference type="InterPro" id="IPR006656">
    <property type="entry name" value="Mopterin_OxRdtase"/>
</dbReference>
<dbReference type="GO" id="GO:0051537">
    <property type="term" value="F:2 iron, 2 sulfur cluster binding"/>
    <property type="evidence" value="ECO:0007669"/>
    <property type="project" value="UniProtKB-UniRule"/>
</dbReference>
<dbReference type="CDD" id="cd00207">
    <property type="entry name" value="fer2"/>
    <property type="match status" value="1"/>
</dbReference>
<dbReference type="GO" id="GO:0051539">
    <property type="term" value="F:4 iron, 4 sulfur cluster binding"/>
    <property type="evidence" value="ECO:0007669"/>
    <property type="project" value="UniProtKB-KW"/>
</dbReference>
<dbReference type="SUPFAM" id="SSF54862">
    <property type="entry name" value="4Fe-4S ferredoxins"/>
    <property type="match status" value="1"/>
</dbReference>
<comment type="subunit">
    <text evidence="11">Composed of 13 different subunits. Subunits NuoCD, E, F, and G constitute the peripheral sector of the complex.</text>
</comment>
<dbReference type="InterPro" id="IPR006657">
    <property type="entry name" value="MoPterin_dinucl-bd_dom"/>
</dbReference>
<dbReference type="InterPro" id="IPR010228">
    <property type="entry name" value="NADH_UbQ_OxRdtase_Gsu"/>
</dbReference>
<accession>A0AA95H367</accession>
<dbReference type="GO" id="GO:0016020">
    <property type="term" value="C:membrane"/>
    <property type="evidence" value="ECO:0007669"/>
    <property type="project" value="InterPro"/>
</dbReference>
<dbReference type="SMART" id="SM00929">
    <property type="entry name" value="NADH-G_4Fe-4S_3"/>
    <property type="match status" value="1"/>
</dbReference>
<evidence type="ECO:0000256" key="1">
    <source>
        <dbReference type="ARBA" id="ARBA00001966"/>
    </source>
</evidence>
<sequence>MTQELVTIEINDQSYEVPKGSMLIDVADANNIKIPRFCYHKKLSVAANCRMCLVEMEKSFKPVPACATPVGAGMKFWTKSEKARNAQKAIMEFLLINHPLDCPICDQGGECELQDISVAYGQNHSHYHEIKRVVPDKSIGPLVETEMTRCIQCTRCVRFGAEIAGMREMGGIFRGDRLEIGTFIKKSLKSELSANIIDLCPVGALTAKPSRYKARAWEMKAHDSIAPHDSVGSNIELHTFRKEVVRCVPRENDSINECWLSDRDRFSYQGIYSKDRLSKPMVRRDGQLVAVTWEEALIAAADILRSADTSKVAALANPTSTLEELYLFQRLMRGLNIRNIEHRLRQLDFSDQAFAPVSPTLGVKIAELEQQNAVLLIGSNVRQEQPLFNHRLRKAALKGAKITALNPRGFDFNYPAEQIVAAPSALVAALAGLAKASLEVNQAAMPAELVEVLNGVDSSDADRATVAGLKEAANKLVLLGNLAVQHPAFGTLRALASVIAAQTGAKLGYLPESANSVGAWLAGVVPHRLSAGRELKQTGATLTAMLQNTSTFVLLNTETADFANPAQAAQSLANANNVIVIGAFADQAVLDNATVILPGSTFAETAGTYCNAEGNWQTFQGATEPVGDARPTWKVLRVLGNTAGVHEFDWVHADEVAAELKAELFEENGRDNNYTLSPVNPVALPQASNGQFERVAYVRLYREDGLVRRAEALQETVEPAVVELNPSDAANLGVQDGDTLQVSQAEVSVNLAVQLSTEIAVGTVGLAAGYAATAALNAFGLVQLSKVG</sequence>
<dbReference type="EC" id="7.1.1.-" evidence="13"/>
<dbReference type="InterPro" id="IPR019574">
    <property type="entry name" value="NADH_UbQ_OxRdtase_Gsu_4Fe4S-bd"/>
</dbReference>
<evidence type="ECO:0000259" key="15">
    <source>
        <dbReference type="PROSITE" id="PS51669"/>
    </source>
</evidence>
<dbReference type="GO" id="GO:0042773">
    <property type="term" value="P:ATP synthesis coupled electron transport"/>
    <property type="evidence" value="ECO:0007669"/>
    <property type="project" value="InterPro"/>
</dbReference>
<dbReference type="Gene3D" id="3.40.50.740">
    <property type="match status" value="1"/>
</dbReference>
<dbReference type="Pfam" id="PF22117">
    <property type="entry name" value="Fer4_Nqo3"/>
    <property type="match status" value="1"/>
</dbReference>
<dbReference type="Pfam" id="PF22151">
    <property type="entry name" value="Fer4_NDSU1"/>
    <property type="match status" value="1"/>
</dbReference>
<keyword evidence="9 13" id="KW-0411">Iron-sulfur</keyword>
<gene>
    <name evidence="17" type="primary">nuoG</name>
    <name evidence="17" type="ORF">QJT80_11225</name>
</gene>
<feature type="domain" description="4Fe-4S His(Cys)3-ligated-type" evidence="16">
    <location>
        <begin position="82"/>
        <end position="121"/>
    </location>
</feature>
<dbReference type="Pfam" id="PF00384">
    <property type="entry name" value="Molybdopterin"/>
    <property type="match status" value="1"/>
</dbReference>
<dbReference type="PROSITE" id="PS00643">
    <property type="entry name" value="COMPLEX1_75K_3"/>
    <property type="match status" value="1"/>
</dbReference>
<keyword evidence="8 13" id="KW-0408">Iron</keyword>
<keyword evidence="5 13" id="KW-0874">Quinone</keyword>
<evidence type="ECO:0000256" key="7">
    <source>
        <dbReference type="ARBA" id="ARBA00022967"/>
    </source>
</evidence>
<comment type="catalytic activity">
    <reaction evidence="12 13">
        <text>a quinone + NADH + 5 H(+)(in) = a quinol + NAD(+) + 4 H(+)(out)</text>
        <dbReference type="Rhea" id="RHEA:57888"/>
        <dbReference type="ChEBI" id="CHEBI:15378"/>
        <dbReference type="ChEBI" id="CHEBI:24646"/>
        <dbReference type="ChEBI" id="CHEBI:57540"/>
        <dbReference type="ChEBI" id="CHEBI:57945"/>
        <dbReference type="ChEBI" id="CHEBI:132124"/>
    </reaction>
</comment>
<name>A0AA95H367_9GAMM</name>
<dbReference type="PANTHER" id="PTHR43105">
    <property type="entry name" value="RESPIRATORY NITRATE REDUCTASE"/>
    <property type="match status" value="1"/>
</dbReference>
<dbReference type="NCBIfam" id="TIGR01973">
    <property type="entry name" value="NuoG"/>
    <property type="match status" value="1"/>
</dbReference>
<dbReference type="InterPro" id="IPR050123">
    <property type="entry name" value="Prok_molybdopt-oxidoreductase"/>
</dbReference>
<dbReference type="Pfam" id="PF01568">
    <property type="entry name" value="Molydop_binding"/>
    <property type="match status" value="1"/>
</dbReference>
<proteinExistence type="inferred from homology"/>
<organism evidence="17">
    <name type="scientific">Candidatus Thiocaldithrix dubininis</name>
    <dbReference type="NCBI Taxonomy" id="3080823"/>
    <lineage>
        <taxon>Bacteria</taxon>
        <taxon>Pseudomonadati</taxon>
        <taxon>Pseudomonadota</taxon>
        <taxon>Gammaproteobacteria</taxon>
        <taxon>Thiotrichales</taxon>
        <taxon>Thiotrichaceae</taxon>
        <taxon>Candidatus Thiocaldithrix</taxon>
    </lineage>
</organism>
<evidence type="ECO:0000259" key="14">
    <source>
        <dbReference type="PROSITE" id="PS51085"/>
    </source>
</evidence>
<comment type="similarity">
    <text evidence="2 13">Belongs to the complex I 75 kDa subunit family.</text>
</comment>
<dbReference type="GO" id="GO:0016651">
    <property type="term" value="F:oxidoreductase activity, acting on NAD(P)H"/>
    <property type="evidence" value="ECO:0007669"/>
    <property type="project" value="InterPro"/>
</dbReference>
<reference evidence="17" key="1">
    <citation type="journal article" date="2023" name="Int. J. Mol. Sci.">
        <title>Metagenomics Revealed a New Genus 'Candidatus Thiocaldithrix dubininis' gen. nov., sp. nov. and a New Species 'Candidatus Thiothrix putei' sp. nov. in the Family Thiotrichaceae, Some Members of Which Have Traits of Both Na+- and H+-Motive Energetics.</title>
        <authorList>
            <person name="Ravin N.V."/>
            <person name="Muntyan M.S."/>
            <person name="Smolyakov D.D."/>
            <person name="Rudenko T.S."/>
            <person name="Beletsky A.V."/>
            <person name="Mardanov A.V."/>
            <person name="Grabovich M.Y."/>
        </authorList>
    </citation>
    <scope>NUCLEOTIDE SEQUENCE</scope>
    <source>
        <strain evidence="17">GKL-01</strain>
    </source>
</reference>
<keyword evidence="10 13" id="KW-0520">NAD</keyword>
<dbReference type="PROSITE" id="PS00641">
    <property type="entry name" value="COMPLEX1_75K_1"/>
    <property type="match status" value="1"/>
</dbReference>
<evidence type="ECO:0000256" key="4">
    <source>
        <dbReference type="ARBA" id="ARBA00022714"/>
    </source>
</evidence>
<evidence type="ECO:0000256" key="12">
    <source>
        <dbReference type="ARBA" id="ARBA00047712"/>
    </source>
</evidence>
<dbReference type="SUPFAM" id="SSF50692">
    <property type="entry name" value="ADC-like"/>
    <property type="match status" value="1"/>
</dbReference>
<evidence type="ECO:0000256" key="11">
    <source>
        <dbReference type="ARBA" id="ARBA00026021"/>
    </source>
</evidence>
<dbReference type="SUPFAM" id="SSF54292">
    <property type="entry name" value="2Fe-2S ferredoxin-like"/>
    <property type="match status" value="1"/>
</dbReference>
<dbReference type="InterPro" id="IPR000283">
    <property type="entry name" value="NADH_UbQ_OxRdtase_75kDa_su_CS"/>
</dbReference>
<evidence type="ECO:0000259" key="16">
    <source>
        <dbReference type="PROSITE" id="PS51839"/>
    </source>
</evidence>
<dbReference type="KEGG" id="tdu:QJT80_11225"/>
<evidence type="ECO:0000256" key="2">
    <source>
        <dbReference type="ARBA" id="ARBA00005404"/>
    </source>
</evidence>
<dbReference type="PROSITE" id="PS00642">
    <property type="entry name" value="COMPLEX1_75K_2"/>
    <property type="match status" value="1"/>
</dbReference>
<evidence type="ECO:0000256" key="8">
    <source>
        <dbReference type="ARBA" id="ARBA00023004"/>
    </source>
</evidence>
<comment type="cofactor">
    <cofactor evidence="1 13">
        <name>[4Fe-4S] cluster</name>
        <dbReference type="ChEBI" id="CHEBI:49883"/>
    </cofactor>
</comment>